<dbReference type="InterPro" id="IPR020568">
    <property type="entry name" value="Ribosomal_Su5_D2-typ_SF"/>
</dbReference>
<accession>A0A644W4B2</accession>
<dbReference type="InterPro" id="IPR041095">
    <property type="entry name" value="EFG_II"/>
</dbReference>
<dbReference type="GO" id="GO:0032790">
    <property type="term" value="P:ribosome disassembly"/>
    <property type="evidence" value="ECO:0007669"/>
    <property type="project" value="TreeGrafter"/>
</dbReference>
<keyword evidence="2" id="KW-0342">GTP-binding</keyword>
<dbReference type="SMART" id="SM00889">
    <property type="entry name" value="EFG_IV"/>
    <property type="match status" value="1"/>
</dbReference>
<dbReference type="Pfam" id="PF00679">
    <property type="entry name" value="EFG_C"/>
    <property type="match status" value="1"/>
</dbReference>
<dbReference type="Pfam" id="PF22042">
    <property type="entry name" value="EF-G_D2"/>
    <property type="match status" value="1"/>
</dbReference>
<dbReference type="Pfam" id="PF14492">
    <property type="entry name" value="EFG_III"/>
    <property type="match status" value="1"/>
</dbReference>
<evidence type="ECO:0000256" key="1">
    <source>
        <dbReference type="ARBA" id="ARBA00022741"/>
    </source>
</evidence>
<keyword evidence="4" id="KW-0648">Protein biosynthesis</keyword>
<name>A0A644W4B2_9ZZZZ</name>
<gene>
    <name evidence="4" type="primary">fusA_29</name>
    <name evidence="4" type="ORF">SDC9_44632</name>
</gene>
<dbReference type="PROSITE" id="PS51722">
    <property type="entry name" value="G_TR_2"/>
    <property type="match status" value="1"/>
</dbReference>
<keyword evidence="1" id="KW-0547">Nucleotide-binding</keyword>
<dbReference type="InterPro" id="IPR053905">
    <property type="entry name" value="EF-G-like_DII"/>
</dbReference>
<dbReference type="Gene3D" id="3.40.50.300">
    <property type="entry name" value="P-loop containing nucleotide triphosphate hydrolases"/>
    <property type="match status" value="1"/>
</dbReference>
<dbReference type="Gene3D" id="2.40.30.10">
    <property type="entry name" value="Translation factors"/>
    <property type="match status" value="1"/>
</dbReference>
<dbReference type="CDD" id="cd04170">
    <property type="entry name" value="EF-G_bact"/>
    <property type="match status" value="1"/>
</dbReference>
<dbReference type="Gene3D" id="3.30.70.870">
    <property type="entry name" value="Elongation Factor G (Translational Gtpase), domain 3"/>
    <property type="match status" value="1"/>
</dbReference>
<dbReference type="GO" id="GO:0003746">
    <property type="term" value="F:translation elongation factor activity"/>
    <property type="evidence" value="ECO:0007669"/>
    <property type="project" value="UniProtKB-KW"/>
</dbReference>
<dbReference type="InterPro" id="IPR005517">
    <property type="entry name" value="Transl_elong_EFG/EF2_IV"/>
</dbReference>
<reference evidence="4" key="1">
    <citation type="submission" date="2019-08" db="EMBL/GenBank/DDBJ databases">
        <authorList>
            <person name="Kucharzyk K."/>
            <person name="Murdoch R.W."/>
            <person name="Higgins S."/>
            <person name="Loffler F."/>
        </authorList>
    </citation>
    <scope>NUCLEOTIDE SEQUENCE</scope>
</reference>
<dbReference type="FunFam" id="3.30.70.240:FF:000001">
    <property type="entry name" value="Elongation factor G"/>
    <property type="match status" value="1"/>
</dbReference>
<keyword evidence="4" id="KW-0251">Elongation factor</keyword>
<dbReference type="GO" id="GO:0005525">
    <property type="term" value="F:GTP binding"/>
    <property type="evidence" value="ECO:0007669"/>
    <property type="project" value="UniProtKB-KW"/>
</dbReference>
<evidence type="ECO:0000256" key="2">
    <source>
        <dbReference type="ARBA" id="ARBA00023134"/>
    </source>
</evidence>
<dbReference type="InterPro" id="IPR009000">
    <property type="entry name" value="Transl_B-barrel_sf"/>
</dbReference>
<dbReference type="AlphaFoldDB" id="A0A644W4B2"/>
<dbReference type="InterPro" id="IPR035649">
    <property type="entry name" value="EFG_V"/>
</dbReference>
<dbReference type="InterPro" id="IPR005225">
    <property type="entry name" value="Small_GTP-bd"/>
</dbReference>
<comment type="caution">
    <text evidence="4">The sequence shown here is derived from an EMBL/GenBank/DDBJ whole genome shotgun (WGS) entry which is preliminary data.</text>
</comment>
<dbReference type="Pfam" id="PF00009">
    <property type="entry name" value="GTP_EFTU"/>
    <property type="match status" value="1"/>
</dbReference>
<dbReference type="PRINTS" id="PR00315">
    <property type="entry name" value="ELONGATNFCT"/>
</dbReference>
<dbReference type="SMART" id="SM00838">
    <property type="entry name" value="EFG_C"/>
    <property type="match status" value="1"/>
</dbReference>
<dbReference type="InterPro" id="IPR027417">
    <property type="entry name" value="P-loop_NTPase"/>
</dbReference>
<dbReference type="InterPro" id="IPR035647">
    <property type="entry name" value="EFG_III/V"/>
</dbReference>
<dbReference type="Gene3D" id="3.30.230.10">
    <property type="match status" value="1"/>
</dbReference>
<dbReference type="Pfam" id="PF03764">
    <property type="entry name" value="EFG_IV"/>
    <property type="match status" value="2"/>
</dbReference>
<organism evidence="4">
    <name type="scientific">bioreactor metagenome</name>
    <dbReference type="NCBI Taxonomy" id="1076179"/>
    <lineage>
        <taxon>unclassified sequences</taxon>
        <taxon>metagenomes</taxon>
        <taxon>ecological metagenomes</taxon>
    </lineage>
</organism>
<sequence length="717" mass="80062">MKVYPTQNIRNIVLLGGTKSGKTTLAETMMFEGKVIDRRGSVEAKTTVSDNTEIEQIYQRSIYPTLLYTEFMDHKLNIIDTPGSDDFIGGVISAFKVADAGVMVVNAQQGVEVGTEIFARQAEKCKKPLILAINQLDHEKANWEMALESVKQTFGKKVLVIQYPIETGVGFNSFIDVLKMKMYRFKDENGTREELEIPADQADQAAELHQVVAEMAAENDEALMELFFDKGQLTEEEIRAGLRIGIAKAEIMPLFCLSGRKDIGVKRLMEFVINAAPSPDKMVQMLKDGTTVPCDSAGQPSVFIYKTSVEQHLGDVSFFRVMSGKITEGMDLVNPENGSKERLSVIYAVAGKKKEKVTEMVAGDIGCTVKLKSVKTNQTLNGGNKEWAFESIVFPPSKFRTAIKAKAEKDEEKLGEILNRANAEDPTIKIEYSKELKQTILSGQGEHHINILKWHLTNTHKLEIDLFPPKIPYRETITKVAIADYRHRKQSGGAGQFGEVHLLIEPVVEGVAPNNKFKIEGKELVLNIKGKEEYKMDWGGKLEYFNCIVGGSIDARFMPAILKGILEKMEEGPLTGSYARDIRVFVYDGKMHPVDSNEISFKLAGRNAFKEAFKKAGPKIMEPVYNVEVLVPSDYMGDVMSDLQNRRAMIEGMSSDKGFEILKARVPLAELNKYSTTLSSLTSGRATFTMTFAEYQQVPAEVQDKLLKEYEANDKDE</sequence>
<dbReference type="SUPFAM" id="SSF54211">
    <property type="entry name" value="Ribosomal protein S5 domain 2-like"/>
    <property type="match status" value="1"/>
</dbReference>
<dbReference type="Gene3D" id="3.30.70.240">
    <property type="match status" value="1"/>
</dbReference>
<dbReference type="SUPFAM" id="SSF50447">
    <property type="entry name" value="Translation proteins"/>
    <property type="match status" value="1"/>
</dbReference>
<dbReference type="EMBL" id="VSSQ01000608">
    <property type="protein sequence ID" value="MPL98427.1"/>
    <property type="molecule type" value="Genomic_DNA"/>
</dbReference>
<dbReference type="GO" id="GO:0003924">
    <property type="term" value="F:GTPase activity"/>
    <property type="evidence" value="ECO:0007669"/>
    <property type="project" value="InterPro"/>
</dbReference>
<dbReference type="CDD" id="cd01434">
    <property type="entry name" value="EFG_mtEFG1_IV"/>
    <property type="match status" value="1"/>
</dbReference>
<dbReference type="SUPFAM" id="SSF52540">
    <property type="entry name" value="P-loop containing nucleoside triphosphate hydrolases"/>
    <property type="match status" value="1"/>
</dbReference>
<evidence type="ECO:0000313" key="4">
    <source>
        <dbReference type="EMBL" id="MPL98427.1"/>
    </source>
</evidence>
<dbReference type="InterPro" id="IPR014721">
    <property type="entry name" value="Ribsml_uS5_D2-typ_fold_subgr"/>
</dbReference>
<dbReference type="InterPro" id="IPR047872">
    <property type="entry name" value="EFG_IV"/>
</dbReference>
<evidence type="ECO:0000259" key="3">
    <source>
        <dbReference type="PROSITE" id="PS51722"/>
    </source>
</evidence>
<dbReference type="CDD" id="cd03713">
    <property type="entry name" value="EFG_mtEFG_C"/>
    <property type="match status" value="1"/>
</dbReference>
<dbReference type="InterPro" id="IPR000795">
    <property type="entry name" value="T_Tr_GTP-bd_dom"/>
</dbReference>
<dbReference type="NCBIfam" id="NF009381">
    <property type="entry name" value="PRK12740.1-5"/>
    <property type="match status" value="1"/>
</dbReference>
<proteinExistence type="predicted"/>
<protein>
    <submittedName>
        <fullName evidence="4">Elongation factor G</fullName>
    </submittedName>
</protein>
<dbReference type="SUPFAM" id="SSF54980">
    <property type="entry name" value="EF-G C-terminal domain-like"/>
    <property type="match status" value="2"/>
</dbReference>
<feature type="domain" description="Tr-type G" evidence="3">
    <location>
        <begin position="7"/>
        <end position="280"/>
    </location>
</feature>
<dbReference type="NCBIfam" id="TIGR00231">
    <property type="entry name" value="small_GTP"/>
    <property type="match status" value="1"/>
</dbReference>
<dbReference type="InterPro" id="IPR000640">
    <property type="entry name" value="EFG_V-like"/>
</dbReference>
<dbReference type="PANTHER" id="PTHR43261">
    <property type="entry name" value="TRANSLATION ELONGATION FACTOR G-RELATED"/>
    <property type="match status" value="1"/>
</dbReference>
<dbReference type="PANTHER" id="PTHR43261:SF6">
    <property type="entry name" value="ELONGATION FACTOR G-LIKE PROTEIN"/>
    <property type="match status" value="1"/>
</dbReference>